<evidence type="ECO:0000313" key="2">
    <source>
        <dbReference type="EMBL" id="KKN47962.1"/>
    </source>
</evidence>
<organism evidence="2">
    <name type="scientific">marine sediment metagenome</name>
    <dbReference type="NCBI Taxonomy" id="412755"/>
    <lineage>
        <taxon>unclassified sequences</taxon>
        <taxon>metagenomes</taxon>
        <taxon>ecological metagenomes</taxon>
    </lineage>
</organism>
<dbReference type="AlphaFoldDB" id="A0A0F9REE6"/>
<reference evidence="2" key="1">
    <citation type="journal article" date="2015" name="Nature">
        <title>Complex archaea that bridge the gap between prokaryotes and eukaryotes.</title>
        <authorList>
            <person name="Spang A."/>
            <person name="Saw J.H."/>
            <person name="Jorgensen S.L."/>
            <person name="Zaremba-Niedzwiedzka K."/>
            <person name="Martijn J."/>
            <person name="Lind A.E."/>
            <person name="van Eijk R."/>
            <person name="Schleper C."/>
            <person name="Guy L."/>
            <person name="Ettema T.J."/>
        </authorList>
    </citation>
    <scope>NUCLEOTIDE SEQUENCE</scope>
</reference>
<sequence length="179" mass="20181">MGIYWNSYGWDCSDCSDWYTVSTGPIQTWSAEAQAAAIKAAYDHARNCPALNEVGQQPRDYSNEAIDRLNRAIQEANESDLREYGAYNERVPNTLPPSDDHEWLDQFSGSFPPDNQVSPAPVNTNLRGPDLAPETIMEGITRVLKADLPRAQKQAKVKPHENYRLDPEDRVDGHPTRPR</sequence>
<feature type="region of interest" description="Disordered" evidence="1">
    <location>
        <begin position="147"/>
        <end position="179"/>
    </location>
</feature>
<dbReference type="EMBL" id="LAZR01001248">
    <property type="protein sequence ID" value="KKN47962.1"/>
    <property type="molecule type" value="Genomic_DNA"/>
</dbReference>
<accession>A0A0F9REE6</accession>
<feature type="compositionally biased region" description="Basic and acidic residues" evidence="1">
    <location>
        <begin position="158"/>
        <end position="179"/>
    </location>
</feature>
<gene>
    <name evidence="2" type="ORF">LCGC14_0657760</name>
</gene>
<protein>
    <submittedName>
        <fullName evidence="2">Uncharacterized protein</fullName>
    </submittedName>
</protein>
<proteinExistence type="predicted"/>
<evidence type="ECO:0000256" key="1">
    <source>
        <dbReference type="SAM" id="MobiDB-lite"/>
    </source>
</evidence>
<comment type="caution">
    <text evidence="2">The sequence shown here is derived from an EMBL/GenBank/DDBJ whole genome shotgun (WGS) entry which is preliminary data.</text>
</comment>
<name>A0A0F9REE6_9ZZZZ</name>